<accession>G8UIB0</accession>
<reference evidence="2" key="1">
    <citation type="submission" date="2011-12" db="EMBL/GenBank/DDBJ databases">
        <title>Complete sequence of Tannerella forsythia ATCC 43037.</title>
        <authorList>
            <person name="Dewhirst F."/>
            <person name="Tanner A."/>
            <person name="Izard J."/>
            <person name="Brinkac L."/>
            <person name="Durkin A.S."/>
            <person name="Hostetler J."/>
            <person name="Shetty J."/>
            <person name="Torralba M."/>
            <person name="Gill S."/>
            <person name="Nelson K."/>
        </authorList>
    </citation>
    <scope>NUCLEOTIDE SEQUENCE [LARGE SCALE GENOMIC DNA]</scope>
    <source>
        <strain evidence="2">ATCC 43037 / JCM 10827 / CCUG 33226 / KCTC 5666 / FDC 338</strain>
    </source>
</reference>
<organism evidence="1 2">
    <name type="scientific">Tannerella forsythia (strain ATCC 43037 / JCM 10827 / CCUG 21028 A / KCTC 5666 / FDC 338)</name>
    <name type="common">Bacteroides forsythus</name>
    <dbReference type="NCBI Taxonomy" id="203275"/>
    <lineage>
        <taxon>Bacteria</taxon>
        <taxon>Pseudomonadati</taxon>
        <taxon>Bacteroidota</taxon>
        <taxon>Bacteroidia</taxon>
        <taxon>Bacteroidales</taxon>
        <taxon>Tannerellaceae</taxon>
        <taxon>Tannerella</taxon>
    </lineage>
</organism>
<name>G8UIB0_TANFA</name>
<gene>
    <name evidence="1" type="ordered locus">BFO_0163</name>
</gene>
<dbReference type="Proteomes" id="UP000005436">
    <property type="component" value="Chromosome"/>
</dbReference>
<dbReference type="KEGG" id="tfo:BFO_0163"/>
<proteinExistence type="predicted"/>
<evidence type="ECO:0000313" key="1">
    <source>
        <dbReference type="EMBL" id="AEW21498.1"/>
    </source>
</evidence>
<evidence type="ECO:0000313" key="2">
    <source>
        <dbReference type="Proteomes" id="UP000005436"/>
    </source>
</evidence>
<sequence length="44" mass="4633">MLICLLTTVKALKGRINSAQCEALGKKASHLGEGLLIQLLIVNG</sequence>
<dbReference type="HOGENOM" id="CLU_218104_0_0_10"/>
<protein>
    <submittedName>
        <fullName evidence="1">Uncharacterized protein</fullName>
    </submittedName>
</protein>
<keyword evidence="2" id="KW-1185">Reference proteome</keyword>
<dbReference type="EMBL" id="CP003191">
    <property type="protein sequence ID" value="AEW21498.1"/>
    <property type="molecule type" value="Genomic_DNA"/>
</dbReference>
<dbReference type="AlphaFoldDB" id="G8UIB0"/>